<reference evidence="6 7" key="1">
    <citation type="submission" date="2024-03" db="EMBL/GenBank/DDBJ databases">
        <title>Whole genomes of four grape xylem sap localized bacterial endophytes.</title>
        <authorList>
            <person name="Kumar G."/>
            <person name="Savka M.A."/>
        </authorList>
    </citation>
    <scope>NUCLEOTIDE SEQUENCE [LARGE SCALE GENOMIC DNA]</scope>
    <source>
        <strain evidence="6 7">RIT_GXS8</strain>
    </source>
</reference>
<evidence type="ECO:0000313" key="6">
    <source>
        <dbReference type="EMBL" id="MEK0170688.1"/>
    </source>
</evidence>
<evidence type="ECO:0000313" key="7">
    <source>
        <dbReference type="Proteomes" id="UP001370299"/>
    </source>
</evidence>
<protein>
    <submittedName>
        <fullName evidence="6">LppP/LprE family lipoprotein</fullName>
    </submittedName>
</protein>
<keyword evidence="3" id="KW-0472">Membrane</keyword>
<keyword evidence="7" id="KW-1185">Reference proteome</keyword>
<keyword evidence="4" id="KW-0564">Palmitate</keyword>
<dbReference type="EMBL" id="JBBLYY010000026">
    <property type="protein sequence ID" value="MEK0170688.1"/>
    <property type="molecule type" value="Genomic_DNA"/>
</dbReference>
<accession>A0ABU8Y9P1</accession>
<evidence type="ECO:0000256" key="1">
    <source>
        <dbReference type="ARBA" id="ARBA00022475"/>
    </source>
</evidence>
<feature type="non-terminal residue" evidence="6">
    <location>
        <position position="1"/>
    </location>
</feature>
<comment type="caution">
    <text evidence="6">The sequence shown here is derived from an EMBL/GenBank/DDBJ whole genome shotgun (WGS) entry which is preliminary data.</text>
</comment>
<keyword evidence="1" id="KW-1003">Cell membrane</keyword>
<gene>
    <name evidence="6" type="ORF">WMN62_04325</name>
</gene>
<evidence type="ECO:0000256" key="4">
    <source>
        <dbReference type="ARBA" id="ARBA00023139"/>
    </source>
</evidence>
<name>A0ABU8Y9P1_9MICO</name>
<evidence type="ECO:0000256" key="5">
    <source>
        <dbReference type="ARBA" id="ARBA00023288"/>
    </source>
</evidence>
<dbReference type="RefSeq" id="WP_340484485.1">
    <property type="nucleotide sequence ID" value="NZ_JBBLYY010000026.1"/>
</dbReference>
<proteinExistence type="predicted"/>
<organism evidence="6 7">
    <name type="scientific">Curtobacterium citreum</name>
    <dbReference type="NCBI Taxonomy" id="2036"/>
    <lineage>
        <taxon>Bacteria</taxon>
        <taxon>Bacillati</taxon>
        <taxon>Actinomycetota</taxon>
        <taxon>Actinomycetes</taxon>
        <taxon>Micrococcales</taxon>
        <taxon>Microbacteriaceae</taxon>
        <taxon>Curtobacterium</taxon>
    </lineage>
</organism>
<dbReference type="Pfam" id="PF14041">
    <property type="entry name" value="Lipoprotein_21"/>
    <property type="match status" value="1"/>
</dbReference>
<dbReference type="InterPro" id="IPR025971">
    <property type="entry name" value="LppP/LprE"/>
</dbReference>
<evidence type="ECO:0000256" key="2">
    <source>
        <dbReference type="ARBA" id="ARBA00022729"/>
    </source>
</evidence>
<sequence length="131" mass="13563">GAEAAASGIAALPSPAGLEGTKWDAANADYSGYDACAALSWSVVSPEMATAGSPYAILLFHQGRYLGTATSEQYAFEPAVERLSDASITVTYTYAKANEANADASGRTTATYIWNDGTERVDMTGEVPPVG</sequence>
<dbReference type="Proteomes" id="UP001370299">
    <property type="component" value="Unassembled WGS sequence"/>
</dbReference>
<keyword evidence="2" id="KW-0732">Signal</keyword>
<evidence type="ECO:0000256" key="3">
    <source>
        <dbReference type="ARBA" id="ARBA00023136"/>
    </source>
</evidence>
<keyword evidence="5 6" id="KW-0449">Lipoprotein</keyword>